<comment type="caution">
    <text evidence="1">The sequence shown here is derived from an EMBL/GenBank/DDBJ whole genome shotgun (WGS) entry which is preliminary data.</text>
</comment>
<gene>
    <name evidence="1" type="ORF">M9Y10_028762</name>
</gene>
<reference evidence="1 2" key="1">
    <citation type="submission" date="2024-04" db="EMBL/GenBank/DDBJ databases">
        <title>Tritrichomonas musculus Genome.</title>
        <authorList>
            <person name="Alves-Ferreira E."/>
            <person name="Grigg M."/>
            <person name="Lorenzi H."/>
            <person name="Galac M."/>
        </authorList>
    </citation>
    <scope>NUCLEOTIDE SEQUENCE [LARGE SCALE GENOMIC DNA]</scope>
    <source>
        <strain evidence="1 2">EAF2021</strain>
    </source>
</reference>
<keyword evidence="2" id="KW-1185">Reference proteome</keyword>
<evidence type="ECO:0000313" key="2">
    <source>
        <dbReference type="Proteomes" id="UP001470230"/>
    </source>
</evidence>
<name>A0ABR2KK77_9EUKA</name>
<organism evidence="1 2">
    <name type="scientific">Tritrichomonas musculus</name>
    <dbReference type="NCBI Taxonomy" id="1915356"/>
    <lineage>
        <taxon>Eukaryota</taxon>
        <taxon>Metamonada</taxon>
        <taxon>Parabasalia</taxon>
        <taxon>Tritrichomonadida</taxon>
        <taxon>Tritrichomonadidae</taxon>
        <taxon>Tritrichomonas</taxon>
    </lineage>
</organism>
<dbReference type="EMBL" id="JAPFFF010000004">
    <property type="protein sequence ID" value="KAK8891549.1"/>
    <property type="molecule type" value="Genomic_DNA"/>
</dbReference>
<evidence type="ECO:0000313" key="1">
    <source>
        <dbReference type="EMBL" id="KAK8891549.1"/>
    </source>
</evidence>
<sequence length="87" mass="9452">MGCPCSKSIHGTMTKTVLNDPTAVNLEQVDNQPEFVNDDVTQKDNAPLLDNPPADIKTITVQDSSSSSSVDQNMIQKLLAEVEDYSN</sequence>
<proteinExistence type="predicted"/>
<protein>
    <submittedName>
        <fullName evidence="1">Uncharacterized protein</fullName>
    </submittedName>
</protein>
<dbReference type="Proteomes" id="UP001470230">
    <property type="component" value="Unassembled WGS sequence"/>
</dbReference>
<accession>A0ABR2KK77</accession>